<evidence type="ECO:0000256" key="4">
    <source>
        <dbReference type="ARBA" id="ARBA00023242"/>
    </source>
</evidence>
<gene>
    <name evidence="6" type="ORF">HMN09_01386000</name>
</gene>
<dbReference type="CDD" id="cd20394">
    <property type="entry name" value="Tudor_SGF29_rpt2"/>
    <property type="match status" value="1"/>
</dbReference>
<comment type="caution">
    <text evidence="6">The sequence shown here is derived from an EMBL/GenBank/DDBJ whole genome shotgun (WGS) entry which is preliminary data.</text>
</comment>
<organism evidence="6 7">
    <name type="scientific">Mycena chlorophos</name>
    <name type="common">Agaric fungus</name>
    <name type="synonym">Agaricus chlorophos</name>
    <dbReference type="NCBI Taxonomy" id="658473"/>
    <lineage>
        <taxon>Eukaryota</taxon>
        <taxon>Fungi</taxon>
        <taxon>Dikarya</taxon>
        <taxon>Basidiomycota</taxon>
        <taxon>Agaricomycotina</taxon>
        <taxon>Agaricomycetes</taxon>
        <taxon>Agaricomycetidae</taxon>
        <taxon>Agaricales</taxon>
        <taxon>Marasmiineae</taxon>
        <taxon>Mycenaceae</taxon>
        <taxon>Mycena</taxon>
    </lineage>
</organism>
<keyword evidence="7" id="KW-1185">Reference proteome</keyword>
<accession>A0A8H6VP74</accession>
<name>A0A8H6VP74_MYCCL</name>
<dbReference type="Pfam" id="PF07039">
    <property type="entry name" value="SGF29_Tudor"/>
    <property type="match status" value="1"/>
</dbReference>
<keyword evidence="4" id="KW-0539">Nucleus</keyword>
<dbReference type="Gene3D" id="2.30.30.140">
    <property type="match status" value="2"/>
</dbReference>
<protein>
    <submittedName>
        <fullName evidence="6">SGF29 C-terminal domain-containing protein</fullName>
    </submittedName>
</protein>
<dbReference type="OrthoDB" id="10265994at2759"/>
<dbReference type="InterPro" id="IPR010750">
    <property type="entry name" value="SGF29_tudor-like_dom"/>
</dbReference>
<keyword evidence="3" id="KW-0804">Transcription</keyword>
<dbReference type="GO" id="GO:0005634">
    <property type="term" value="C:nucleus"/>
    <property type="evidence" value="ECO:0007669"/>
    <property type="project" value="UniProtKB-SubCell"/>
</dbReference>
<evidence type="ECO:0000259" key="5">
    <source>
        <dbReference type="PROSITE" id="PS51518"/>
    </source>
</evidence>
<evidence type="ECO:0000256" key="3">
    <source>
        <dbReference type="ARBA" id="ARBA00023163"/>
    </source>
</evidence>
<dbReference type="InterPro" id="IPR047288">
    <property type="entry name" value="Tudor_SGF29_rpt1"/>
</dbReference>
<evidence type="ECO:0000313" key="7">
    <source>
        <dbReference type="Proteomes" id="UP000613580"/>
    </source>
</evidence>
<reference evidence="6" key="1">
    <citation type="submission" date="2020-05" db="EMBL/GenBank/DDBJ databases">
        <title>Mycena genomes resolve the evolution of fungal bioluminescence.</title>
        <authorList>
            <person name="Tsai I.J."/>
        </authorList>
    </citation>
    <scope>NUCLEOTIDE SEQUENCE</scope>
    <source>
        <strain evidence="6">110903Hualien_Pintung</strain>
    </source>
</reference>
<evidence type="ECO:0000256" key="2">
    <source>
        <dbReference type="ARBA" id="ARBA00023015"/>
    </source>
</evidence>
<dbReference type="GO" id="GO:0000124">
    <property type="term" value="C:SAGA complex"/>
    <property type="evidence" value="ECO:0007669"/>
    <property type="project" value="InterPro"/>
</dbReference>
<keyword evidence="2" id="KW-0805">Transcription regulation</keyword>
<dbReference type="InterPro" id="IPR047287">
    <property type="entry name" value="Tudor_SGF29_rpt2"/>
</dbReference>
<evidence type="ECO:0000313" key="6">
    <source>
        <dbReference type="EMBL" id="KAF7288569.1"/>
    </source>
</evidence>
<evidence type="ECO:0000256" key="1">
    <source>
        <dbReference type="ARBA" id="ARBA00004123"/>
    </source>
</evidence>
<sequence>MDRRRAGAARPASSEEVQCWQHAKTSLTALSTLYSSNQSADTIGRVNRLVSVWPVDETLPPRGLDEVREIHRKLVSGLGEIAKSSDEQVKAIDEAIEHLEVLIALRRAPELAAEKRTKRPRQPSPPVAPVVPVVPASAVPSRISITVPPRASVGPTNQPVPFVRDPKLRRELLSPQLPLQPGRRVAFHQPSGKPIGPGGVKPAAAAASAAMDTGENWILAVVVRSLNNDKNRYEVQDAEPQEDGQPGQCYHTTLRAIIPLPDPTAQAGSPSHVASYQEFPPASTVMALYPDTSCFYRAEVIATPRQTARMPGHPIGRHLYKLKFEDDEDQEHTVPAEVVVEWPGTN</sequence>
<proteinExistence type="predicted"/>
<dbReference type="AlphaFoldDB" id="A0A8H6VP74"/>
<feature type="domain" description="SGF29 C-terminal" evidence="5">
    <location>
        <begin position="175"/>
        <end position="346"/>
    </location>
</feature>
<dbReference type="EMBL" id="JACAZE010000033">
    <property type="protein sequence ID" value="KAF7288569.1"/>
    <property type="molecule type" value="Genomic_DNA"/>
</dbReference>
<dbReference type="CDD" id="cd20393">
    <property type="entry name" value="Tudor_SGF29_rpt1"/>
    <property type="match status" value="1"/>
</dbReference>
<dbReference type="PANTHER" id="PTHR21539">
    <property type="entry name" value="SAGA-ASSOCIATED FACTOR 29"/>
    <property type="match status" value="1"/>
</dbReference>
<comment type="subcellular location">
    <subcellularLocation>
        <location evidence="1">Nucleus</location>
    </subcellularLocation>
</comment>
<dbReference type="Proteomes" id="UP000613580">
    <property type="component" value="Unassembled WGS sequence"/>
</dbReference>
<dbReference type="InterPro" id="IPR037802">
    <property type="entry name" value="SGF29"/>
</dbReference>
<dbReference type="PANTHER" id="PTHR21539:SF0">
    <property type="entry name" value="SAGA-ASSOCIATED FACTOR 29"/>
    <property type="match status" value="1"/>
</dbReference>
<dbReference type="PROSITE" id="PS51518">
    <property type="entry name" value="SGF29_C"/>
    <property type="match status" value="1"/>
</dbReference>